<dbReference type="SUPFAM" id="SSF57701">
    <property type="entry name" value="Zn2/Cys6 DNA-binding domain"/>
    <property type="match status" value="1"/>
</dbReference>
<feature type="transmembrane region" description="Helical" evidence="1">
    <location>
        <begin position="6"/>
        <end position="25"/>
    </location>
</feature>
<gene>
    <name evidence="3" type="ORF">PUMCH_002030</name>
</gene>
<sequence length="793" mass="92707">MYVSRGLIHTLAFTFNLLDFIILLIKKCHTMGVLGPVPGLFSSSAACRLLSHFGSTRIRNMPKFTQRHSAISRFYHYMSQKVPRPRRSYSCGPCQRFKMRCDLAKPCGSCLSLRRSRECLQNPPNPPTEEEKVLIQQRKLRNRRKKDKESKRVQFARIDEGPEKKIVHSEKIQPTVCYVDCTAESCAVSVKTNSIWKLSFANRSTIPNDSCSKLKTNEKRGVEYFQACDDELQEKFYLFTQSQSRTAEMMGQLLTQSEISQLFTQFSQRNAFTATKLINPDKLLSMFLKFASFCSRVSPLHNQWYINKTLIRYLSFATLIISQSLILDGLRDSGMQWLEFSLDLARDYFVEADLNELITKGIWLHLAKPSYIMNNQISKFIQELKKFEALVCNRHALVPFEDSLKSIGEGGEDHRMVSKLWMSYKIAETEISELGCKQMFRPLQNAFSLFSKLAETFDISQLDQTPYSRLFVTIFICSRYFNRFDNHPTRTKFIYSYLLLYQEVSELDWVVSQNLIQRSAQEDFEEQLLSETGRRAMNLFMLKHFFTRLLLVVKLEQGYFPSLRFAQYVTNLMCVFNWAFHIADKVGMCLEQVFQMLMEKAYFIDVMLLYLCCGFQTIFICLMGQFCASSPRTLTIDLNYLCDAVEKSWTKSFNALKNLKYVNVRIISVITTVVEDLRSCTWQETTAKSTFDEFYESLQLKIKSENWKAMVMIWFGSSQVCRTHFHQLWRLGAFIEENGSKKFMITKTFAIDTSFFKQYERLLEPFRFSKELLDSYMRDVVYPNQGVEQTREK</sequence>
<protein>
    <recommendedName>
        <fullName evidence="2">Zn(2)-C6 fungal-type domain-containing protein</fullName>
    </recommendedName>
</protein>
<dbReference type="EMBL" id="CP138895">
    <property type="protein sequence ID" value="WPK24741.1"/>
    <property type="molecule type" value="Genomic_DNA"/>
</dbReference>
<evidence type="ECO:0000259" key="2">
    <source>
        <dbReference type="PROSITE" id="PS50048"/>
    </source>
</evidence>
<keyword evidence="1" id="KW-1133">Transmembrane helix</keyword>
<accession>A0AAX4H918</accession>
<keyword evidence="4" id="KW-1185">Reference proteome</keyword>
<dbReference type="GO" id="GO:0000981">
    <property type="term" value="F:DNA-binding transcription factor activity, RNA polymerase II-specific"/>
    <property type="evidence" value="ECO:0007669"/>
    <property type="project" value="InterPro"/>
</dbReference>
<dbReference type="InterPro" id="IPR001138">
    <property type="entry name" value="Zn2Cys6_DnaBD"/>
</dbReference>
<dbReference type="PROSITE" id="PS50048">
    <property type="entry name" value="ZN2_CY6_FUNGAL_2"/>
    <property type="match status" value="1"/>
</dbReference>
<name>A0AAX4H918_9ASCO</name>
<evidence type="ECO:0000313" key="4">
    <source>
        <dbReference type="Proteomes" id="UP001338582"/>
    </source>
</evidence>
<reference evidence="3 4" key="1">
    <citation type="submission" date="2023-10" db="EMBL/GenBank/DDBJ databases">
        <title>Draft Genome Sequence of Candida saopaulonensis from a very Premature Infant with Sepsis.</title>
        <authorList>
            <person name="Ning Y."/>
            <person name="Dai R."/>
            <person name="Xiao M."/>
            <person name="Xu Y."/>
            <person name="Yan Q."/>
            <person name="Zhang L."/>
        </authorList>
    </citation>
    <scope>NUCLEOTIDE SEQUENCE [LARGE SCALE GENOMIC DNA]</scope>
    <source>
        <strain evidence="3 4">19XY460</strain>
    </source>
</reference>
<dbReference type="SMART" id="SM00066">
    <property type="entry name" value="GAL4"/>
    <property type="match status" value="1"/>
</dbReference>
<proteinExistence type="predicted"/>
<dbReference type="InterPro" id="IPR036864">
    <property type="entry name" value="Zn2-C6_fun-type_DNA-bd_sf"/>
</dbReference>
<keyword evidence="1" id="KW-0472">Membrane</keyword>
<feature type="domain" description="Zn(2)-C6 fungal-type" evidence="2">
    <location>
        <begin position="90"/>
        <end position="119"/>
    </location>
</feature>
<dbReference type="RefSeq" id="XP_062877124.1">
    <property type="nucleotide sequence ID" value="XM_063021054.1"/>
</dbReference>
<dbReference type="Proteomes" id="UP001338582">
    <property type="component" value="Chromosome 2"/>
</dbReference>
<dbReference type="AlphaFoldDB" id="A0AAX4H918"/>
<evidence type="ECO:0000256" key="1">
    <source>
        <dbReference type="SAM" id="Phobius"/>
    </source>
</evidence>
<organism evidence="3 4">
    <name type="scientific">Australozyma saopauloensis</name>
    <dbReference type="NCBI Taxonomy" id="291208"/>
    <lineage>
        <taxon>Eukaryota</taxon>
        <taxon>Fungi</taxon>
        <taxon>Dikarya</taxon>
        <taxon>Ascomycota</taxon>
        <taxon>Saccharomycotina</taxon>
        <taxon>Pichiomycetes</taxon>
        <taxon>Metschnikowiaceae</taxon>
        <taxon>Australozyma</taxon>
    </lineage>
</organism>
<evidence type="ECO:0000313" key="3">
    <source>
        <dbReference type="EMBL" id="WPK24741.1"/>
    </source>
</evidence>
<dbReference type="GeneID" id="88173095"/>
<dbReference type="KEGG" id="asau:88173095"/>
<keyword evidence="1" id="KW-0812">Transmembrane</keyword>
<feature type="transmembrane region" description="Helical" evidence="1">
    <location>
        <begin position="603"/>
        <end position="626"/>
    </location>
</feature>
<dbReference type="GO" id="GO:0008270">
    <property type="term" value="F:zinc ion binding"/>
    <property type="evidence" value="ECO:0007669"/>
    <property type="project" value="InterPro"/>
</dbReference>